<dbReference type="GO" id="GO:0003676">
    <property type="term" value="F:nucleic acid binding"/>
    <property type="evidence" value="ECO:0007669"/>
    <property type="project" value="InterPro"/>
</dbReference>
<feature type="domain" description="Tc1-like transposase DDE" evidence="1">
    <location>
        <begin position="2"/>
        <end position="44"/>
    </location>
</feature>
<accession>A0A918CMH2</accession>
<dbReference type="AlphaFoldDB" id="A0A918CMH2"/>
<proteinExistence type="predicted"/>
<name>A0A918CMH2_9DEIO</name>
<evidence type="ECO:0000313" key="2">
    <source>
        <dbReference type="EMBL" id="GGR31886.1"/>
    </source>
</evidence>
<dbReference type="InterPro" id="IPR038717">
    <property type="entry name" value="Tc1-like_DDE_dom"/>
</dbReference>
<keyword evidence="3" id="KW-1185">Reference proteome</keyword>
<evidence type="ECO:0000313" key="3">
    <source>
        <dbReference type="Proteomes" id="UP000603865"/>
    </source>
</evidence>
<evidence type="ECO:0000259" key="1">
    <source>
        <dbReference type="Pfam" id="PF13358"/>
    </source>
</evidence>
<organism evidence="2 3">
    <name type="scientific">Deinococcus ruber</name>
    <dbReference type="NCBI Taxonomy" id="1848197"/>
    <lineage>
        <taxon>Bacteria</taxon>
        <taxon>Thermotogati</taxon>
        <taxon>Deinococcota</taxon>
        <taxon>Deinococci</taxon>
        <taxon>Deinococcales</taxon>
        <taxon>Deinococcaceae</taxon>
        <taxon>Deinococcus</taxon>
    </lineage>
</organism>
<protein>
    <recommendedName>
        <fullName evidence="1">Tc1-like transposase DDE domain-containing protein</fullName>
    </recommendedName>
</protein>
<dbReference type="Pfam" id="PF13358">
    <property type="entry name" value="DDE_3"/>
    <property type="match status" value="1"/>
</dbReference>
<sequence>MIEEGGCEVQYLPRYSPDLNPIEMLFSKVKALVRGGNWRALEDLWKVIGTAPSTVSLKDVWGWYTAAYPSLLL</sequence>
<dbReference type="EMBL" id="BMQL01000053">
    <property type="protein sequence ID" value="GGR31886.1"/>
    <property type="molecule type" value="Genomic_DNA"/>
</dbReference>
<reference evidence="2" key="1">
    <citation type="journal article" date="2014" name="Int. J. Syst. Evol. Microbiol.">
        <title>Complete genome sequence of Corynebacterium casei LMG S-19264T (=DSM 44701T), isolated from a smear-ripened cheese.</title>
        <authorList>
            <consortium name="US DOE Joint Genome Institute (JGI-PGF)"/>
            <person name="Walter F."/>
            <person name="Albersmeier A."/>
            <person name="Kalinowski J."/>
            <person name="Ruckert C."/>
        </authorList>
    </citation>
    <scope>NUCLEOTIDE SEQUENCE</scope>
    <source>
        <strain evidence="2">JCM 31311</strain>
    </source>
</reference>
<comment type="caution">
    <text evidence="2">The sequence shown here is derived from an EMBL/GenBank/DDBJ whole genome shotgun (WGS) entry which is preliminary data.</text>
</comment>
<gene>
    <name evidence="2" type="ORF">GCM10008957_48180</name>
</gene>
<dbReference type="Gene3D" id="3.30.420.10">
    <property type="entry name" value="Ribonuclease H-like superfamily/Ribonuclease H"/>
    <property type="match status" value="1"/>
</dbReference>
<dbReference type="Proteomes" id="UP000603865">
    <property type="component" value="Unassembled WGS sequence"/>
</dbReference>
<dbReference type="InterPro" id="IPR036397">
    <property type="entry name" value="RNaseH_sf"/>
</dbReference>
<reference evidence="2" key="2">
    <citation type="submission" date="2020-09" db="EMBL/GenBank/DDBJ databases">
        <authorList>
            <person name="Sun Q."/>
            <person name="Ohkuma M."/>
        </authorList>
    </citation>
    <scope>NUCLEOTIDE SEQUENCE</scope>
    <source>
        <strain evidence="2">JCM 31311</strain>
    </source>
</reference>